<reference evidence="1" key="1">
    <citation type="submission" date="2025-08" db="UniProtKB">
        <authorList>
            <consortium name="Ensembl"/>
        </authorList>
    </citation>
    <scope>IDENTIFICATION</scope>
</reference>
<protein>
    <submittedName>
        <fullName evidence="1">Uncharacterized protein</fullName>
    </submittedName>
</protein>
<dbReference type="Ensembl" id="ENSXCOT00000023059.1">
    <property type="protein sequence ID" value="ENSXCOP00000022783.1"/>
    <property type="gene ID" value="ENSXCOG00000017023.1"/>
</dbReference>
<evidence type="ECO:0000313" key="2">
    <source>
        <dbReference type="Proteomes" id="UP000261380"/>
    </source>
</evidence>
<keyword evidence="2" id="KW-1185">Reference proteome</keyword>
<dbReference type="PANTHER" id="PTHR31909">
    <property type="entry name" value="CHROMOSOME 20 ORF85 FAMILY MEMBER"/>
    <property type="match status" value="1"/>
</dbReference>
<dbReference type="Proteomes" id="UP000261380">
    <property type="component" value="Unplaced"/>
</dbReference>
<organism evidence="1 2">
    <name type="scientific">Xiphophorus couchianus</name>
    <name type="common">Monterrey platyfish</name>
    <dbReference type="NCBI Taxonomy" id="32473"/>
    <lineage>
        <taxon>Eukaryota</taxon>
        <taxon>Metazoa</taxon>
        <taxon>Chordata</taxon>
        <taxon>Craniata</taxon>
        <taxon>Vertebrata</taxon>
        <taxon>Euteleostomi</taxon>
        <taxon>Actinopterygii</taxon>
        <taxon>Neopterygii</taxon>
        <taxon>Teleostei</taxon>
        <taxon>Neoteleostei</taxon>
        <taxon>Acanthomorphata</taxon>
        <taxon>Ovalentaria</taxon>
        <taxon>Atherinomorphae</taxon>
        <taxon>Cyprinodontiformes</taxon>
        <taxon>Poeciliidae</taxon>
        <taxon>Poeciliinae</taxon>
        <taxon>Xiphophorus</taxon>
    </lineage>
</organism>
<dbReference type="GeneTree" id="ENSGT00940000177309"/>
<dbReference type="Pfam" id="PF14945">
    <property type="entry name" value="LLC1"/>
    <property type="match status" value="1"/>
</dbReference>
<sequence length="128" mass="14664">KKHFPFEEVELMNLNFLLCISFRKAHIKIEKDSEESWSKNWGFLSEMKSVKLKTGLKTELHPHLTVRPLTPPQKPIQVSSNSAVPLTSQRFIGWRSGSSCLQLEKYGAVHHGRRSFLKDLGWSLDACS</sequence>
<dbReference type="STRING" id="32473.ENSXCOP00000022783"/>
<proteinExistence type="predicted"/>
<dbReference type="InterPro" id="IPR020339">
    <property type="entry name" value="C20orf85-like"/>
</dbReference>
<name>A0A3B5MES6_9TELE</name>
<accession>A0A3B5MES6</accession>
<dbReference type="PANTHER" id="PTHR31909:SF3">
    <property type="entry name" value="SIMILAR TO PROTEIN C20ORF85 HOMOLOG"/>
    <property type="match status" value="1"/>
</dbReference>
<reference evidence="1" key="2">
    <citation type="submission" date="2025-09" db="UniProtKB">
        <authorList>
            <consortium name="Ensembl"/>
        </authorList>
    </citation>
    <scope>IDENTIFICATION</scope>
</reference>
<evidence type="ECO:0000313" key="1">
    <source>
        <dbReference type="Ensembl" id="ENSXCOP00000022783.1"/>
    </source>
</evidence>
<dbReference type="AlphaFoldDB" id="A0A3B5MES6"/>